<sequence length="143" mass="15662">MPDLASSSNVTTGQSPEPTNEVLRALQLIQQNLVVLARNQKTIVRRIDALTHTTEEAQLQMAQEAVDVATVRRDIAEVRHDQAAQESSLLERLALLEGRLDDRFDELDVVNEATAAPRITAGGSTVSVHFGGNALPGHRRIDY</sequence>
<accession>A0A1V8SJX2</accession>
<dbReference type="InParanoid" id="A0A1V8SJX2"/>
<protein>
    <submittedName>
        <fullName evidence="1">Uncharacterized protein</fullName>
    </submittedName>
</protein>
<organism evidence="1 2">
    <name type="scientific">Cryoendolithus antarcticus</name>
    <dbReference type="NCBI Taxonomy" id="1507870"/>
    <lineage>
        <taxon>Eukaryota</taxon>
        <taxon>Fungi</taxon>
        <taxon>Dikarya</taxon>
        <taxon>Ascomycota</taxon>
        <taxon>Pezizomycotina</taxon>
        <taxon>Dothideomycetes</taxon>
        <taxon>Dothideomycetidae</taxon>
        <taxon>Cladosporiales</taxon>
        <taxon>Cladosporiaceae</taxon>
        <taxon>Cryoendolithus</taxon>
    </lineage>
</organism>
<comment type="caution">
    <text evidence="1">The sequence shown here is derived from an EMBL/GenBank/DDBJ whole genome shotgun (WGS) entry which is preliminary data.</text>
</comment>
<reference evidence="2" key="1">
    <citation type="submission" date="2017-03" db="EMBL/GenBank/DDBJ databases">
        <title>Genomes of endolithic fungi from Antarctica.</title>
        <authorList>
            <person name="Coleine C."/>
            <person name="Masonjones S."/>
            <person name="Stajich J.E."/>
        </authorList>
    </citation>
    <scope>NUCLEOTIDE SEQUENCE [LARGE SCALE GENOMIC DNA]</scope>
    <source>
        <strain evidence="2">CCFEE 5527</strain>
    </source>
</reference>
<gene>
    <name evidence="1" type="ORF">B0A48_14360</name>
</gene>
<name>A0A1V8SJX2_9PEZI</name>
<proteinExistence type="predicted"/>
<dbReference type="Proteomes" id="UP000192596">
    <property type="component" value="Unassembled WGS sequence"/>
</dbReference>
<dbReference type="EMBL" id="NAJO01000040">
    <property type="protein sequence ID" value="OQN99383.1"/>
    <property type="molecule type" value="Genomic_DNA"/>
</dbReference>
<dbReference type="AlphaFoldDB" id="A0A1V8SJX2"/>
<evidence type="ECO:0000313" key="1">
    <source>
        <dbReference type="EMBL" id="OQN99383.1"/>
    </source>
</evidence>
<evidence type="ECO:0000313" key="2">
    <source>
        <dbReference type="Proteomes" id="UP000192596"/>
    </source>
</evidence>
<keyword evidence="2" id="KW-1185">Reference proteome</keyword>